<dbReference type="GO" id="GO:0009368">
    <property type="term" value="C:endopeptidase Clp complex"/>
    <property type="evidence" value="ECO:0007669"/>
    <property type="project" value="TreeGrafter"/>
</dbReference>
<protein>
    <recommendedName>
        <fullName evidence="2">ATP-dependent Clp protease proteolytic subunit</fullName>
    </recommendedName>
</protein>
<name>A0A1G2DKW1_9BACT</name>
<dbReference type="SUPFAM" id="SSF52096">
    <property type="entry name" value="ClpP/crotonase"/>
    <property type="match status" value="1"/>
</dbReference>
<dbReference type="PRINTS" id="PR00127">
    <property type="entry name" value="CLPPROTEASEP"/>
</dbReference>
<proteinExistence type="inferred from homology"/>
<sequence>MTKGKTMDILRRVSMGPEDERQEVLRRHGVFFLDAEEVNRDEAGCFYRDIFFLVASGWAKEKPMWVVLNSPGGHADQGFAIHDTIRLLIAAGYTVNTCVLGEAASVAMMILMAGTRRYASPNTQFLLHQVSEEYIFLRVETTEAEERSNEMKRINHVYLSAIAERSGMALSDLTTQVRKKDFWLGAEEALKYGQHGLIDEICTTFPFMDALQKS</sequence>
<reference evidence="3 4" key="1">
    <citation type="journal article" date="2016" name="Nat. Commun.">
        <title>Thousands of microbial genomes shed light on interconnected biogeochemical processes in an aquifer system.</title>
        <authorList>
            <person name="Anantharaman K."/>
            <person name="Brown C.T."/>
            <person name="Hug L.A."/>
            <person name="Sharon I."/>
            <person name="Castelle C.J."/>
            <person name="Probst A.J."/>
            <person name="Thomas B.C."/>
            <person name="Singh A."/>
            <person name="Wilkins M.J."/>
            <person name="Karaoz U."/>
            <person name="Brodie E.L."/>
            <person name="Williams K.H."/>
            <person name="Hubbard S.S."/>
            <person name="Banfield J.F."/>
        </authorList>
    </citation>
    <scope>NUCLEOTIDE SEQUENCE [LARGE SCALE GENOMIC DNA]</scope>
</reference>
<dbReference type="PANTHER" id="PTHR10381:SF11">
    <property type="entry name" value="ATP-DEPENDENT CLP PROTEASE PROTEOLYTIC SUBUNIT, MITOCHONDRIAL"/>
    <property type="match status" value="1"/>
</dbReference>
<dbReference type="InterPro" id="IPR001907">
    <property type="entry name" value="ClpP"/>
</dbReference>
<dbReference type="EMBL" id="MHLP01000007">
    <property type="protein sequence ID" value="OGZ13448.1"/>
    <property type="molecule type" value="Genomic_DNA"/>
</dbReference>
<dbReference type="InterPro" id="IPR023562">
    <property type="entry name" value="ClpP/TepA"/>
</dbReference>
<dbReference type="PANTHER" id="PTHR10381">
    <property type="entry name" value="ATP-DEPENDENT CLP PROTEASE PROTEOLYTIC SUBUNIT"/>
    <property type="match status" value="1"/>
</dbReference>
<dbReference type="STRING" id="1798665.A2942_01220"/>
<organism evidence="3 4">
    <name type="scientific">Candidatus Lloydbacteria bacterium RIFCSPLOWO2_01_FULL_50_20</name>
    <dbReference type="NCBI Taxonomy" id="1798665"/>
    <lineage>
        <taxon>Bacteria</taxon>
        <taxon>Candidatus Lloydiibacteriota</taxon>
    </lineage>
</organism>
<dbReference type="Proteomes" id="UP000178534">
    <property type="component" value="Unassembled WGS sequence"/>
</dbReference>
<dbReference type="AlphaFoldDB" id="A0A1G2DKW1"/>
<dbReference type="Pfam" id="PF00574">
    <property type="entry name" value="CLP_protease"/>
    <property type="match status" value="1"/>
</dbReference>
<comment type="caution">
    <text evidence="3">The sequence shown here is derived from an EMBL/GenBank/DDBJ whole genome shotgun (WGS) entry which is preliminary data.</text>
</comment>
<dbReference type="GO" id="GO:0006515">
    <property type="term" value="P:protein quality control for misfolded or incompletely synthesized proteins"/>
    <property type="evidence" value="ECO:0007669"/>
    <property type="project" value="TreeGrafter"/>
</dbReference>
<gene>
    <name evidence="3" type="ORF">A2942_01220</name>
</gene>
<evidence type="ECO:0000313" key="3">
    <source>
        <dbReference type="EMBL" id="OGZ13448.1"/>
    </source>
</evidence>
<evidence type="ECO:0000256" key="1">
    <source>
        <dbReference type="ARBA" id="ARBA00007039"/>
    </source>
</evidence>
<dbReference type="CDD" id="cd07017">
    <property type="entry name" value="S14_ClpP_2"/>
    <property type="match status" value="1"/>
</dbReference>
<dbReference type="InterPro" id="IPR029045">
    <property type="entry name" value="ClpP/crotonase-like_dom_sf"/>
</dbReference>
<evidence type="ECO:0000313" key="4">
    <source>
        <dbReference type="Proteomes" id="UP000178534"/>
    </source>
</evidence>
<accession>A0A1G2DKW1</accession>
<dbReference type="GO" id="GO:0004252">
    <property type="term" value="F:serine-type endopeptidase activity"/>
    <property type="evidence" value="ECO:0007669"/>
    <property type="project" value="InterPro"/>
</dbReference>
<dbReference type="GO" id="GO:0004176">
    <property type="term" value="F:ATP-dependent peptidase activity"/>
    <property type="evidence" value="ECO:0007669"/>
    <property type="project" value="InterPro"/>
</dbReference>
<dbReference type="GO" id="GO:0051117">
    <property type="term" value="F:ATPase binding"/>
    <property type="evidence" value="ECO:0007669"/>
    <property type="project" value="TreeGrafter"/>
</dbReference>
<dbReference type="Gene3D" id="3.90.226.10">
    <property type="entry name" value="2-enoyl-CoA Hydratase, Chain A, domain 1"/>
    <property type="match status" value="1"/>
</dbReference>
<evidence type="ECO:0000256" key="2">
    <source>
        <dbReference type="RuleBase" id="RU003567"/>
    </source>
</evidence>
<comment type="similarity">
    <text evidence="1 2">Belongs to the peptidase S14 family.</text>
</comment>